<evidence type="ECO:0000313" key="3">
    <source>
        <dbReference type="Proteomes" id="UP000182753"/>
    </source>
</evidence>
<accession>A0A1J4RUC0</accession>
<dbReference type="AlphaFoldDB" id="A0A1J4RUC0"/>
<feature type="domain" description="Glycosyltransferase 2-like" evidence="1">
    <location>
        <begin position="5"/>
        <end position="165"/>
    </location>
</feature>
<dbReference type="SUPFAM" id="SSF53448">
    <property type="entry name" value="Nucleotide-diphospho-sugar transferases"/>
    <property type="match status" value="1"/>
</dbReference>
<name>A0A1J4RUC0_9BACT</name>
<proteinExistence type="predicted"/>
<evidence type="ECO:0000313" key="2">
    <source>
        <dbReference type="EMBL" id="OIN89557.1"/>
    </source>
</evidence>
<dbReference type="EMBL" id="MNUJ01000035">
    <property type="protein sequence ID" value="OIN89557.1"/>
    <property type="molecule type" value="Genomic_DNA"/>
</dbReference>
<dbReference type="PANTHER" id="PTHR43685">
    <property type="entry name" value="GLYCOSYLTRANSFERASE"/>
    <property type="match status" value="1"/>
</dbReference>
<reference evidence="2 3" key="1">
    <citation type="journal article" date="2016" name="Environ. Microbiol.">
        <title>Genomic resolution of a cold subsurface aquifer community provides metabolic insights for novel microbes adapted to high CO concentrations.</title>
        <authorList>
            <person name="Probst A.J."/>
            <person name="Castelle C.J."/>
            <person name="Singh A."/>
            <person name="Brown C.T."/>
            <person name="Anantharaman K."/>
            <person name="Sharon I."/>
            <person name="Hug L.A."/>
            <person name="Burstein D."/>
            <person name="Emerson J.B."/>
            <person name="Thomas B.C."/>
            <person name="Banfield J.F."/>
        </authorList>
    </citation>
    <scope>NUCLEOTIDE SEQUENCE [LARGE SCALE GENOMIC DNA]</scope>
    <source>
        <strain evidence="2">CG1_02_42_45</strain>
    </source>
</reference>
<dbReference type="Gene3D" id="3.90.550.10">
    <property type="entry name" value="Spore Coat Polysaccharide Biosynthesis Protein SpsA, Chain A"/>
    <property type="match status" value="1"/>
</dbReference>
<dbReference type="InterPro" id="IPR029044">
    <property type="entry name" value="Nucleotide-diphossugar_trans"/>
</dbReference>
<gene>
    <name evidence="2" type="ORF">AUJ40_01715</name>
</gene>
<dbReference type="Proteomes" id="UP000182753">
    <property type="component" value="Unassembled WGS sequence"/>
</dbReference>
<evidence type="ECO:0000259" key="1">
    <source>
        <dbReference type="Pfam" id="PF00535"/>
    </source>
</evidence>
<sequence>MAKISCVMPTKNRGKIIGDAIQSITKQTEKDWELIIVDDHSDAGDKTEKVVKSFKDKRIKYYRMKNNGSGVACARNFGNILAKAPIIAVMDSDDIAYPFRFKLTLEEFRKKKPDVVYGEIDWWDPKTGKVWARNKESSKWYSRDFDLIKLKELDYIANVTSAYKRQLAIDFPYNSFYPRAEDWDFFLRLGRHGYKFSFIPKNLVKARRHKKSIIEQKFIDFDYDSIVVQNNKN</sequence>
<dbReference type="InterPro" id="IPR050834">
    <property type="entry name" value="Glycosyltransf_2"/>
</dbReference>
<organism evidence="2 3">
    <name type="scientific">Candidatus Berkelbacteria bacterium CG1_02_42_45</name>
    <dbReference type="NCBI Taxonomy" id="1805036"/>
    <lineage>
        <taxon>Bacteria</taxon>
        <taxon>Candidatus Berkelbacteria</taxon>
    </lineage>
</organism>
<dbReference type="PANTHER" id="PTHR43685:SF2">
    <property type="entry name" value="GLYCOSYLTRANSFERASE 2-LIKE DOMAIN-CONTAINING PROTEIN"/>
    <property type="match status" value="1"/>
</dbReference>
<dbReference type="Pfam" id="PF00535">
    <property type="entry name" value="Glycos_transf_2"/>
    <property type="match status" value="1"/>
</dbReference>
<protein>
    <recommendedName>
        <fullName evidence="1">Glycosyltransferase 2-like domain-containing protein</fullName>
    </recommendedName>
</protein>
<comment type="caution">
    <text evidence="2">The sequence shown here is derived from an EMBL/GenBank/DDBJ whole genome shotgun (WGS) entry which is preliminary data.</text>
</comment>
<dbReference type="InterPro" id="IPR001173">
    <property type="entry name" value="Glyco_trans_2-like"/>
</dbReference>